<dbReference type="GO" id="GO:0000938">
    <property type="term" value="C:GARP complex"/>
    <property type="evidence" value="ECO:0007669"/>
    <property type="project" value="TreeGrafter"/>
</dbReference>
<dbReference type="GeneID" id="24425707"/>
<dbReference type="Proteomes" id="UP000002899">
    <property type="component" value="Chromosome IV"/>
</dbReference>
<dbReference type="EMBL" id="LN871599">
    <property type="protein sequence ID" value="SIO73540.1"/>
    <property type="molecule type" value="Genomic_DNA"/>
</dbReference>
<protein>
    <submittedName>
        <fullName evidence="1">Uncharacterized protein</fullName>
    </submittedName>
</protein>
<proteinExistence type="predicted"/>
<reference evidence="1 2" key="2">
    <citation type="journal article" date="2013" name="PLoS ONE">
        <title>Whole genome mapping and re-organization of the nuclear and mitochondrial genomes of Babesia microti isolates.</title>
        <authorList>
            <person name="Cornillot E."/>
            <person name="Dassouli A."/>
            <person name="Garg A."/>
            <person name="Pachikara N."/>
            <person name="Randazzo S."/>
            <person name="Depoix D."/>
            <person name="Carcy B."/>
            <person name="Delbecq S."/>
            <person name="Frutos R."/>
            <person name="Silva J.C."/>
            <person name="Sutton R."/>
            <person name="Krause P.J."/>
            <person name="Mamoun C.B."/>
        </authorList>
    </citation>
    <scope>NUCLEOTIDE SEQUENCE [LARGE SCALE GENOMIC DNA]</scope>
    <source>
        <strain evidence="1 2">RI</strain>
    </source>
</reference>
<keyword evidence="2" id="KW-1185">Reference proteome</keyword>
<evidence type="ECO:0000313" key="1">
    <source>
        <dbReference type="EMBL" id="SIO73540.1"/>
    </source>
</evidence>
<dbReference type="PANTHER" id="PTHR14190">
    <property type="entry name" value="SUPPRESSOR OF ACTIN MUTATIONS 2/VACUOLAR PROTEIN SORTING 52"/>
    <property type="match status" value="1"/>
</dbReference>
<reference evidence="1 2" key="3">
    <citation type="journal article" date="2016" name="Sci. Rep.">
        <title>Genome-wide diversity and gene expression profiling of Babesia microti isolates identify polymorphic genes that mediate host-pathogen interactions.</title>
        <authorList>
            <person name="Silva J.C."/>
            <person name="Cornillot E."/>
            <person name="McCracken C."/>
            <person name="Usmani-Brown S."/>
            <person name="Dwivedi A."/>
            <person name="Ifeonu O.O."/>
            <person name="Crabtree J."/>
            <person name="Gotia H.T."/>
            <person name="Virji A.Z."/>
            <person name="Reynes C."/>
            <person name="Colinge J."/>
            <person name="Kumar V."/>
            <person name="Lawres L."/>
            <person name="Pazzi J.E."/>
            <person name="Pablo J.V."/>
            <person name="Hung C."/>
            <person name="Brancato J."/>
            <person name="Kumari P."/>
            <person name="Orvis J."/>
            <person name="Tretina K."/>
            <person name="Chibucos M."/>
            <person name="Ott S."/>
            <person name="Sadzewicz L."/>
            <person name="Sengamalay N."/>
            <person name="Shetty A.C."/>
            <person name="Su Q."/>
            <person name="Tallon L."/>
            <person name="Fraser C.M."/>
            <person name="Frutos R."/>
            <person name="Molina D.M."/>
            <person name="Krause P.J."/>
            <person name="Ben Mamoun C."/>
        </authorList>
    </citation>
    <scope>NUCLEOTIDE SEQUENCE [LARGE SCALE GENOMIC DNA]</scope>
    <source>
        <strain evidence="1 2">RI</strain>
    </source>
</reference>
<evidence type="ECO:0000313" key="2">
    <source>
        <dbReference type="Proteomes" id="UP000002899"/>
    </source>
</evidence>
<reference evidence="1 2" key="1">
    <citation type="journal article" date="2012" name="Nucleic Acids Res.">
        <title>Sequencing of the smallest Apicomplexan genome from the human pathogen Babesia microti.</title>
        <authorList>
            <person name="Cornillot E."/>
            <person name="Hadj-Kaddour K."/>
            <person name="Dassouli A."/>
            <person name="Noel B."/>
            <person name="Ranwez V."/>
            <person name="Vacherie B."/>
            <person name="Augagneur Y."/>
            <person name="Bres V."/>
            <person name="Duclos A."/>
            <person name="Randazzo S."/>
            <person name="Carcy B."/>
            <person name="Debierre-Grockiego F."/>
            <person name="Delbecq S."/>
            <person name="Moubri-Menage K."/>
            <person name="Shams-Eldin H."/>
            <person name="Usmani-Brown S."/>
            <person name="Bringaud F."/>
            <person name="Wincker P."/>
            <person name="Vivares C.P."/>
            <person name="Schwarz R.T."/>
            <person name="Schetters T.P."/>
            <person name="Krause P.J."/>
            <person name="Gorenflot A."/>
            <person name="Berry V."/>
            <person name="Barbe V."/>
            <person name="Ben Mamoun C."/>
        </authorList>
    </citation>
    <scope>NUCLEOTIDE SEQUENCE [LARGE SCALE GENOMIC DNA]</scope>
    <source>
        <strain evidence="1 2">RI</strain>
    </source>
</reference>
<dbReference type="VEuPathDB" id="PiroplasmaDB:BmR1_04g05320"/>
<dbReference type="AlphaFoldDB" id="A0A1N6LXD2"/>
<accession>A0A1N6LXD2</accession>
<dbReference type="GO" id="GO:0006896">
    <property type="term" value="P:Golgi to vacuole transport"/>
    <property type="evidence" value="ECO:0007669"/>
    <property type="project" value="TreeGrafter"/>
</dbReference>
<sequence length="623" mass="72162">MAGPISADTTVSGDSTNFINKLLQLKELSGDISEIYKRANKFNNKLVSLQSDFSNNIQNFSTILSGISQSYLIYKKLGRKIENLEKLNVLMDSYIQCIQIPEELVDSVGNDVIDNNYLLKHTYFLAKLDLCNQIQHENYPSLIRARIKLKQLLDLANKRIYHHLRYIMEEGFKSQNFHNLLDNKYLYDHLFKYSTLTNDLRKGYSEMLKTSYFNSLDDNLRVLGNFNMCNTYLAPKAKTNAKSSFKLVKYLNKIFITEFRDYLLSDCDWKKLFAAEQSRGTNNAPENLFNQFITKIISYSNKELSMASKLFDICDEDFGINYQILSDYTEIRQVLVPTLEKFMGKCEIYLDKSEDIVGHLLILTFIVDTISYFETNGYTQYQEIMSNVKLMFTAKVQNIISNVINEMVEYNRISVKNSKDYLKSVANTPDWNIELTATLIVTCMRVIHCYNFDDIIKLFNDLIETTLNAIISLSALQESRVKEDIYVINQLASLISALDSKSCRAIVERLDKLYQETCCRHINSQIKLMFKPIIEITSDANIDKFMSLSNEFITSHKNILYNVDKACKQYFHSKVTHTTILQHARNSVINIWNEYLVKLEKFKEINPSSGADKLYNMSKSVSL</sequence>
<organism evidence="1 2">
    <name type="scientific">Babesia microti (strain RI)</name>
    <dbReference type="NCBI Taxonomy" id="1133968"/>
    <lineage>
        <taxon>Eukaryota</taxon>
        <taxon>Sar</taxon>
        <taxon>Alveolata</taxon>
        <taxon>Apicomplexa</taxon>
        <taxon>Aconoidasida</taxon>
        <taxon>Piroplasmida</taxon>
        <taxon>Babesiidae</taxon>
        <taxon>Babesia</taxon>
    </lineage>
</organism>
<dbReference type="RefSeq" id="XP_021337631.1">
    <property type="nucleotide sequence ID" value="XM_021482375.1"/>
</dbReference>
<dbReference type="GO" id="GO:0032456">
    <property type="term" value="P:endocytic recycling"/>
    <property type="evidence" value="ECO:0007669"/>
    <property type="project" value="TreeGrafter"/>
</dbReference>
<dbReference type="GO" id="GO:0005829">
    <property type="term" value="C:cytosol"/>
    <property type="evidence" value="ECO:0007669"/>
    <property type="project" value="GOC"/>
</dbReference>
<dbReference type="GO" id="GO:0042147">
    <property type="term" value="P:retrograde transport, endosome to Golgi"/>
    <property type="evidence" value="ECO:0007669"/>
    <property type="project" value="TreeGrafter"/>
</dbReference>
<dbReference type="GO" id="GO:0019905">
    <property type="term" value="F:syntaxin binding"/>
    <property type="evidence" value="ECO:0007669"/>
    <property type="project" value="TreeGrafter"/>
</dbReference>
<name>A0A1N6LXD2_BABMR</name>
<dbReference type="KEGG" id="bmic:BmR1_04g05320"/>
<dbReference type="PANTHER" id="PTHR14190:SF7">
    <property type="entry name" value="VACUOLAR PROTEIN SORTING-ASSOCIATED PROTEIN 52 HOMOLOG"/>
    <property type="match status" value="1"/>
</dbReference>
<dbReference type="InterPro" id="IPR007258">
    <property type="entry name" value="Vps52"/>
</dbReference>